<feature type="compositionally biased region" description="Low complexity" evidence="3">
    <location>
        <begin position="168"/>
        <end position="178"/>
    </location>
</feature>
<organism evidence="6 7">
    <name type="scientific">Proteobacteria bacterium 228</name>
    <dbReference type="NCBI Taxonomy" id="2083153"/>
    <lineage>
        <taxon>Bacteria</taxon>
        <taxon>Pseudomonadati</taxon>
        <taxon>Pseudomonadota</taxon>
    </lineage>
</organism>
<dbReference type="Pfam" id="PF14870">
    <property type="entry name" value="PSII_BNR"/>
    <property type="match status" value="2"/>
</dbReference>
<keyword evidence="2" id="KW-0604">Photosystem II</keyword>
<dbReference type="PANTHER" id="PTHR47199:SF2">
    <property type="entry name" value="PHOTOSYSTEM II STABILITY_ASSEMBLY FACTOR HCF136, CHLOROPLASTIC"/>
    <property type="match status" value="1"/>
</dbReference>
<dbReference type="Gene3D" id="2.130.10.10">
    <property type="entry name" value="YVTN repeat-like/Quinoprotein amine dehydrogenase"/>
    <property type="match status" value="2"/>
</dbReference>
<gene>
    <name evidence="6" type="ORF">C4K68_12880</name>
</gene>
<evidence type="ECO:0000256" key="3">
    <source>
        <dbReference type="SAM" id="MobiDB-lite"/>
    </source>
</evidence>
<accession>A0A2S5KRM7</accession>
<name>A0A2S5KRM7_9PROT</name>
<evidence type="ECO:0000256" key="1">
    <source>
        <dbReference type="ARBA" id="ARBA00022531"/>
    </source>
</evidence>
<sequence>MKPKRTGKPGWRAGQCVLLALGLSLTAAVQAGDDLLTMPALPASRAEHSLQVDLARAGSRLVSVGERGNILFSDDQGLHWQQARVPVSVMLTAVTFSTDKLGWAVGHDGVVLQSDDAGASWRKVLDGNQLNQLAVEDWQQQVARLQTELAASQSNQVSATVSTGDNPQTEQTAADTANDAADLQTTPEDAEAALDDARAAVSDGPGNPLLDVLFVSPEIGMVVGAYGQIARTEDGGKSWHSWQSQMDNPDHNHYNALVRLDSGRLLLAGEAGLLMSSDDQGSSWQRLDSPYEGSYFGLLSAGADTYLLGLRGHVFVSEDQGDSWQPVKLDTALTTNAGLFSDGQLAIVGNSGLMISGQPGQPLTTATLPGRRTHSAIAAVPGYWVVAGEGGLTRIARTQP</sequence>
<keyword evidence="1" id="KW-0602">Photosynthesis</keyword>
<evidence type="ECO:0000313" key="7">
    <source>
        <dbReference type="Proteomes" id="UP000238196"/>
    </source>
</evidence>
<feature type="domain" description="Photosynthesis system II assembly factor Ycf48/Hcf136-like" evidence="5">
    <location>
        <begin position="209"/>
        <end position="288"/>
    </location>
</feature>
<feature type="domain" description="Photosynthesis system II assembly factor Ycf48/Hcf136-like" evidence="5">
    <location>
        <begin position="63"/>
        <end position="146"/>
    </location>
</feature>
<feature type="chain" id="PRO_5015747828" evidence="4">
    <location>
        <begin position="32"/>
        <end position="400"/>
    </location>
</feature>
<feature type="signal peptide" evidence="4">
    <location>
        <begin position="1"/>
        <end position="31"/>
    </location>
</feature>
<evidence type="ECO:0000259" key="5">
    <source>
        <dbReference type="Pfam" id="PF14870"/>
    </source>
</evidence>
<dbReference type="OrthoDB" id="9813892at2"/>
<dbReference type="GO" id="GO:0009523">
    <property type="term" value="C:photosystem II"/>
    <property type="evidence" value="ECO:0007669"/>
    <property type="project" value="UniProtKB-KW"/>
</dbReference>
<feature type="region of interest" description="Disordered" evidence="3">
    <location>
        <begin position="155"/>
        <end position="178"/>
    </location>
</feature>
<dbReference type="PANTHER" id="PTHR47199">
    <property type="entry name" value="PHOTOSYSTEM II STABILITY/ASSEMBLY FACTOR HCF136, CHLOROPLASTIC"/>
    <property type="match status" value="1"/>
</dbReference>
<proteinExistence type="predicted"/>
<dbReference type="CDD" id="cd15482">
    <property type="entry name" value="Sialidase_non-viral"/>
    <property type="match status" value="1"/>
</dbReference>
<reference evidence="6 7" key="1">
    <citation type="submission" date="2018-02" db="EMBL/GenBank/DDBJ databases">
        <title>novel marine gammaproteobacteria from coastal saline agro ecosystem.</title>
        <authorList>
            <person name="Krishnan R."/>
            <person name="Ramesh Kumar N."/>
        </authorList>
    </citation>
    <scope>NUCLEOTIDE SEQUENCE [LARGE SCALE GENOMIC DNA]</scope>
    <source>
        <strain evidence="6 7">228</strain>
    </source>
</reference>
<protein>
    <submittedName>
        <fullName evidence="6">Photosystem I reaction center subunit IV</fullName>
    </submittedName>
</protein>
<evidence type="ECO:0000256" key="4">
    <source>
        <dbReference type="SAM" id="SignalP"/>
    </source>
</evidence>
<evidence type="ECO:0000256" key="2">
    <source>
        <dbReference type="ARBA" id="ARBA00023276"/>
    </source>
</evidence>
<dbReference type="EMBL" id="PRLP01000037">
    <property type="protein sequence ID" value="PPC76916.1"/>
    <property type="molecule type" value="Genomic_DNA"/>
</dbReference>
<dbReference type="InterPro" id="IPR015943">
    <property type="entry name" value="WD40/YVTN_repeat-like_dom_sf"/>
</dbReference>
<dbReference type="InterPro" id="IPR036278">
    <property type="entry name" value="Sialidase_sf"/>
</dbReference>
<dbReference type="InterPro" id="IPR028203">
    <property type="entry name" value="PSII_CF48-like_dom"/>
</dbReference>
<evidence type="ECO:0000313" key="6">
    <source>
        <dbReference type="EMBL" id="PPC76916.1"/>
    </source>
</evidence>
<comment type="caution">
    <text evidence="6">The sequence shown here is derived from an EMBL/GenBank/DDBJ whole genome shotgun (WGS) entry which is preliminary data.</text>
</comment>
<feature type="compositionally biased region" description="Polar residues" evidence="3">
    <location>
        <begin position="155"/>
        <end position="167"/>
    </location>
</feature>
<dbReference type="SUPFAM" id="SSF50939">
    <property type="entry name" value="Sialidases"/>
    <property type="match status" value="1"/>
</dbReference>
<dbReference type="GO" id="GO:0015979">
    <property type="term" value="P:photosynthesis"/>
    <property type="evidence" value="ECO:0007669"/>
    <property type="project" value="UniProtKB-KW"/>
</dbReference>
<dbReference type="Proteomes" id="UP000238196">
    <property type="component" value="Unassembled WGS sequence"/>
</dbReference>
<dbReference type="AlphaFoldDB" id="A0A2S5KRM7"/>
<keyword evidence="4" id="KW-0732">Signal</keyword>